<sequence>MKIETATTSDIPALCALLDYLFSQEVEYKPDYEIQSRGLEKILNNDNIGNIFVAKKNGSIVGMVILLYTVSTALGEQVVILEDMVVSPEERGSGIGSMLLDHAVKHATEKGCKRITLLTDDKNVRAQKFYKQHKFHRSSMIPYRMIING</sequence>
<dbReference type="InterPro" id="IPR016181">
    <property type="entry name" value="Acyl_CoA_acyltransferase"/>
</dbReference>
<accession>A0A382S7M4</accession>
<organism evidence="4">
    <name type="scientific">marine metagenome</name>
    <dbReference type="NCBI Taxonomy" id="408172"/>
    <lineage>
        <taxon>unclassified sequences</taxon>
        <taxon>metagenomes</taxon>
        <taxon>ecological metagenomes</taxon>
    </lineage>
</organism>
<dbReference type="InterPro" id="IPR050832">
    <property type="entry name" value="Bact_Acetyltransf"/>
</dbReference>
<feature type="domain" description="N-acetyltransferase" evidence="3">
    <location>
        <begin position="1"/>
        <end position="149"/>
    </location>
</feature>
<dbReference type="Pfam" id="PF00583">
    <property type="entry name" value="Acetyltransf_1"/>
    <property type="match status" value="1"/>
</dbReference>
<evidence type="ECO:0000256" key="2">
    <source>
        <dbReference type="ARBA" id="ARBA00023315"/>
    </source>
</evidence>
<dbReference type="EMBL" id="UINC01127053">
    <property type="protein sequence ID" value="SVD05916.1"/>
    <property type="molecule type" value="Genomic_DNA"/>
</dbReference>
<evidence type="ECO:0000259" key="3">
    <source>
        <dbReference type="PROSITE" id="PS51186"/>
    </source>
</evidence>
<dbReference type="Gene3D" id="3.40.630.30">
    <property type="match status" value="1"/>
</dbReference>
<evidence type="ECO:0000313" key="4">
    <source>
        <dbReference type="EMBL" id="SVD05916.1"/>
    </source>
</evidence>
<keyword evidence="1" id="KW-0808">Transferase</keyword>
<dbReference type="PROSITE" id="PS51186">
    <property type="entry name" value="GNAT"/>
    <property type="match status" value="1"/>
</dbReference>
<evidence type="ECO:0000256" key="1">
    <source>
        <dbReference type="ARBA" id="ARBA00022679"/>
    </source>
</evidence>
<dbReference type="CDD" id="cd04301">
    <property type="entry name" value="NAT_SF"/>
    <property type="match status" value="1"/>
</dbReference>
<dbReference type="GO" id="GO:0016747">
    <property type="term" value="F:acyltransferase activity, transferring groups other than amino-acyl groups"/>
    <property type="evidence" value="ECO:0007669"/>
    <property type="project" value="InterPro"/>
</dbReference>
<dbReference type="AlphaFoldDB" id="A0A382S7M4"/>
<proteinExistence type="predicted"/>
<dbReference type="InterPro" id="IPR000182">
    <property type="entry name" value="GNAT_dom"/>
</dbReference>
<dbReference type="PANTHER" id="PTHR43877">
    <property type="entry name" value="AMINOALKYLPHOSPHONATE N-ACETYLTRANSFERASE-RELATED-RELATED"/>
    <property type="match status" value="1"/>
</dbReference>
<reference evidence="4" key="1">
    <citation type="submission" date="2018-05" db="EMBL/GenBank/DDBJ databases">
        <authorList>
            <person name="Lanie J.A."/>
            <person name="Ng W.-L."/>
            <person name="Kazmierczak K.M."/>
            <person name="Andrzejewski T.M."/>
            <person name="Davidsen T.M."/>
            <person name="Wayne K.J."/>
            <person name="Tettelin H."/>
            <person name="Glass J.I."/>
            <person name="Rusch D."/>
            <person name="Podicherti R."/>
            <person name="Tsui H.-C.T."/>
            <person name="Winkler M.E."/>
        </authorList>
    </citation>
    <scope>NUCLEOTIDE SEQUENCE</scope>
</reference>
<dbReference type="SUPFAM" id="SSF55729">
    <property type="entry name" value="Acyl-CoA N-acyltransferases (Nat)"/>
    <property type="match status" value="1"/>
</dbReference>
<keyword evidence="2" id="KW-0012">Acyltransferase</keyword>
<name>A0A382S7M4_9ZZZZ</name>
<protein>
    <recommendedName>
        <fullName evidence="3">N-acetyltransferase domain-containing protein</fullName>
    </recommendedName>
</protein>
<gene>
    <name evidence="4" type="ORF">METZ01_LOCUS358770</name>
</gene>